<dbReference type="AlphaFoldDB" id="A0A8H5YTV5"/>
<gene>
    <name evidence="2" type="ORF">FMUND_5916</name>
</gene>
<feature type="compositionally biased region" description="Low complexity" evidence="1">
    <location>
        <begin position="54"/>
        <end position="65"/>
    </location>
</feature>
<comment type="caution">
    <text evidence="2">The sequence shown here is derived from an EMBL/GenBank/DDBJ whole genome shotgun (WGS) entry which is preliminary data.</text>
</comment>
<keyword evidence="3" id="KW-1185">Reference proteome</keyword>
<evidence type="ECO:0000313" key="2">
    <source>
        <dbReference type="EMBL" id="KAF5717261.1"/>
    </source>
</evidence>
<dbReference type="OrthoDB" id="5045956at2759"/>
<feature type="region of interest" description="Disordered" evidence="1">
    <location>
        <begin position="107"/>
        <end position="192"/>
    </location>
</feature>
<name>A0A8H5YTV5_9HYPO</name>
<accession>A0A8H5YTV5</accession>
<feature type="compositionally biased region" description="Acidic residues" evidence="1">
    <location>
        <begin position="173"/>
        <end position="190"/>
    </location>
</feature>
<dbReference type="EMBL" id="JAAOAN010000190">
    <property type="protein sequence ID" value="KAF5717261.1"/>
    <property type="molecule type" value="Genomic_DNA"/>
</dbReference>
<proteinExistence type="predicted"/>
<sequence length="233" mass="26535">MPAPLKFPRRTSSLGNKRQLPHIVTTIEPGYNRQLFTLHECPDDASRTHHRRSLSLSSSRTPTSPGLVDSPFSDVAPALRMFSTSYVMTKPQGNSASYFDSKFSSTRQVVHPSQQKPQGKVQNWLSKLPNRRDSPFEEREGDDEMCQVSKPRQPCPVADAPTTSTEVEKQFLDLEEDDESETSDSEDTGDLDGYHEALFRLSGTRNDCRPTFRASMRRQFPIDREREAHLKMF</sequence>
<reference evidence="2 3" key="1">
    <citation type="submission" date="2020-05" db="EMBL/GenBank/DDBJ databases">
        <title>Identification and distribution of gene clusters putatively required for synthesis of sphingolipid metabolism inhibitors in phylogenetically diverse species of the filamentous fungus Fusarium.</title>
        <authorList>
            <person name="Kim H.-S."/>
            <person name="Busman M."/>
            <person name="Brown D.W."/>
            <person name="Divon H."/>
            <person name="Uhlig S."/>
            <person name="Proctor R.H."/>
        </authorList>
    </citation>
    <scope>NUCLEOTIDE SEQUENCE [LARGE SCALE GENOMIC DNA]</scope>
    <source>
        <strain evidence="2 3">NRRL 66235</strain>
    </source>
</reference>
<feature type="compositionally biased region" description="Polar residues" evidence="1">
    <location>
        <begin position="107"/>
        <end position="125"/>
    </location>
</feature>
<evidence type="ECO:0000313" key="3">
    <source>
        <dbReference type="Proteomes" id="UP000544331"/>
    </source>
</evidence>
<protein>
    <submittedName>
        <fullName evidence="2">Uncharacterized protein</fullName>
    </submittedName>
</protein>
<organism evidence="2 3">
    <name type="scientific">Fusarium mundagurra</name>
    <dbReference type="NCBI Taxonomy" id="1567541"/>
    <lineage>
        <taxon>Eukaryota</taxon>
        <taxon>Fungi</taxon>
        <taxon>Dikarya</taxon>
        <taxon>Ascomycota</taxon>
        <taxon>Pezizomycotina</taxon>
        <taxon>Sordariomycetes</taxon>
        <taxon>Hypocreomycetidae</taxon>
        <taxon>Hypocreales</taxon>
        <taxon>Nectriaceae</taxon>
        <taxon>Fusarium</taxon>
        <taxon>Fusarium fujikuroi species complex</taxon>
    </lineage>
</organism>
<feature type="region of interest" description="Disordered" evidence="1">
    <location>
        <begin position="44"/>
        <end position="69"/>
    </location>
</feature>
<dbReference type="Proteomes" id="UP000544331">
    <property type="component" value="Unassembled WGS sequence"/>
</dbReference>
<evidence type="ECO:0000256" key="1">
    <source>
        <dbReference type="SAM" id="MobiDB-lite"/>
    </source>
</evidence>